<dbReference type="PATRIC" id="fig|1283301.3.peg.7235"/>
<dbReference type="EMBL" id="AOPY01001619">
    <property type="protein sequence ID" value="EPJ35650.1"/>
    <property type="molecule type" value="Genomic_DNA"/>
</dbReference>
<feature type="region of interest" description="Disordered" evidence="1">
    <location>
        <begin position="1"/>
        <end position="23"/>
    </location>
</feature>
<keyword evidence="3" id="KW-1185">Reference proteome</keyword>
<reference evidence="2 3" key="1">
    <citation type="submission" date="2013-02" db="EMBL/GenBank/DDBJ databases">
        <title>Draft Genome Sequence of Streptomyces afghaniensis, Which Produces Compounds of the Julimycin B-Complex.</title>
        <authorList>
            <person name="Gruening B.A."/>
            <person name="Praeg A."/>
            <person name="Erxleben A."/>
            <person name="Guenther S."/>
            <person name="Fiedler H.-P."/>
            <person name="Goodfellow M."/>
            <person name="Mueller M."/>
        </authorList>
    </citation>
    <scope>NUCLEOTIDE SEQUENCE [LARGE SCALE GENOMIC DNA]</scope>
    <source>
        <strain evidence="2 3">772</strain>
    </source>
</reference>
<dbReference type="HOGENOM" id="CLU_172606_0_0_11"/>
<protein>
    <submittedName>
        <fullName evidence="2">Uncharacterized protein</fullName>
    </submittedName>
</protein>
<proteinExistence type="predicted"/>
<feature type="compositionally biased region" description="Polar residues" evidence="1">
    <location>
        <begin position="1"/>
        <end position="11"/>
    </location>
</feature>
<dbReference type="RefSeq" id="WP_020276131.1">
    <property type="nucleotide sequence ID" value="NZ_KE354391.1"/>
</dbReference>
<dbReference type="Proteomes" id="UP000015001">
    <property type="component" value="Unassembled WGS sequence"/>
</dbReference>
<sequence length="111" mass="11642">MGVSWDGSSRNAGRGRVPEGNHAPSAIRVDIGELVLDGFRVDPDRVSAAFERELDRLVREHGVPLAADGALTVDTLSGLPPLPAGLSSRRLGQELARAVHAGLSGRGEVAR</sequence>
<evidence type="ECO:0000313" key="3">
    <source>
        <dbReference type="Proteomes" id="UP000015001"/>
    </source>
</evidence>
<organism evidence="2 3">
    <name type="scientific">Streptomyces afghaniensis 772</name>
    <dbReference type="NCBI Taxonomy" id="1283301"/>
    <lineage>
        <taxon>Bacteria</taxon>
        <taxon>Bacillati</taxon>
        <taxon>Actinomycetota</taxon>
        <taxon>Actinomycetes</taxon>
        <taxon>Kitasatosporales</taxon>
        <taxon>Streptomycetaceae</taxon>
        <taxon>Streptomyces</taxon>
    </lineage>
</organism>
<comment type="caution">
    <text evidence="2">The sequence shown here is derived from an EMBL/GenBank/DDBJ whole genome shotgun (WGS) entry which is preliminary data.</text>
</comment>
<evidence type="ECO:0000313" key="2">
    <source>
        <dbReference type="EMBL" id="EPJ35650.1"/>
    </source>
</evidence>
<dbReference type="AlphaFoldDB" id="S4MJ79"/>
<name>S4MJ79_9ACTN</name>
<accession>S4MJ79</accession>
<gene>
    <name evidence="2" type="ORF">STAFG_7286</name>
</gene>
<evidence type="ECO:0000256" key="1">
    <source>
        <dbReference type="SAM" id="MobiDB-lite"/>
    </source>
</evidence>